<dbReference type="PANTHER" id="PTHR24220">
    <property type="entry name" value="IMPORT ATP-BINDING PROTEIN"/>
    <property type="match status" value="1"/>
</dbReference>
<sequence length="248" mass="27766">MIELQQVTKSYRSRGTGRRGGEVHALRGIDLTIRDEEMFGVVGESGSGKSSLLRLINHLEAPTSGRVLVDGVDLARLSPRARRAQRRRIGMVFQQFNLLANKTAFDNVALPLRLQRRRERERVMQMLDFVNMADRAHQHPSLLSGGEKQRVAIARALVTDPGILLCDEPTSALDDHHTEEVMDILGQVRRELRTTIVLVSHELDVVKASCDRAAVLERGRLTAVTDVVAPPPREAYSSYAERAQRYLA</sequence>
<gene>
    <name evidence="4" type="ORF">GCM10010529_24350</name>
</gene>
<name>A0ABP6M149_9MICC</name>
<dbReference type="PROSITE" id="PS00211">
    <property type="entry name" value="ABC_TRANSPORTER_1"/>
    <property type="match status" value="1"/>
</dbReference>
<dbReference type="SUPFAM" id="SSF52540">
    <property type="entry name" value="P-loop containing nucleoside triphosphate hydrolases"/>
    <property type="match status" value="1"/>
</dbReference>
<dbReference type="Pfam" id="PF00005">
    <property type="entry name" value="ABC_tran"/>
    <property type="match status" value="1"/>
</dbReference>
<evidence type="ECO:0000313" key="4">
    <source>
        <dbReference type="EMBL" id="GAA3071258.1"/>
    </source>
</evidence>
<evidence type="ECO:0000259" key="3">
    <source>
        <dbReference type="PROSITE" id="PS50893"/>
    </source>
</evidence>
<keyword evidence="2" id="KW-0067">ATP-binding</keyword>
<dbReference type="EMBL" id="BAAAVT010000016">
    <property type="protein sequence ID" value="GAA3071258.1"/>
    <property type="molecule type" value="Genomic_DNA"/>
</dbReference>
<accession>A0ABP6M149</accession>
<dbReference type="InterPro" id="IPR015854">
    <property type="entry name" value="ABC_transpr_LolD-like"/>
</dbReference>
<keyword evidence="1" id="KW-0547">Nucleotide-binding</keyword>
<dbReference type="Gene3D" id="3.40.50.300">
    <property type="entry name" value="P-loop containing nucleotide triphosphate hydrolases"/>
    <property type="match status" value="1"/>
</dbReference>
<dbReference type="InterPro" id="IPR003439">
    <property type="entry name" value="ABC_transporter-like_ATP-bd"/>
</dbReference>
<evidence type="ECO:0000256" key="2">
    <source>
        <dbReference type="ARBA" id="ARBA00022840"/>
    </source>
</evidence>
<feature type="domain" description="ABC transporter" evidence="3">
    <location>
        <begin position="2"/>
        <end position="243"/>
    </location>
</feature>
<dbReference type="InterPro" id="IPR003593">
    <property type="entry name" value="AAA+_ATPase"/>
</dbReference>
<comment type="caution">
    <text evidence="4">The sequence shown here is derived from an EMBL/GenBank/DDBJ whole genome shotgun (WGS) entry which is preliminary data.</text>
</comment>
<keyword evidence="5" id="KW-1185">Reference proteome</keyword>
<protein>
    <recommendedName>
        <fullName evidence="3">ABC transporter domain-containing protein</fullName>
    </recommendedName>
</protein>
<reference evidence="5" key="1">
    <citation type="journal article" date="2019" name="Int. J. Syst. Evol. Microbiol.">
        <title>The Global Catalogue of Microorganisms (GCM) 10K type strain sequencing project: providing services to taxonomists for standard genome sequencing and annotation.</title>
        <authorList>
            <consortium name="The Broad Institute Genomics Platform"/>
            <consortium name="The Broad Institute Genome Sequencing Center for Infectious Disease"/>
            <person name="Wu L."/>
            <person name="Ma J."/>
        </authorList>
    </citation>
    <scope>NUCLEOTIDE SEQUENCE [LARGE SCALE GENOMIC DNA]</scope>
    <source>
        <strain evidence="5">JCM 14309</strain>
    </source>
</reference>
<dbReference type="InterPro" id="IPR017871">
    <property type="entry name" value="ABC_transporter-like_CS"/>
</dbReference>
<dbReference type="PROSITE" id="PS50893">
    <property type="entry name" value="ABC_TRANSPORTER_2"/>
    <property type="match status" value="1"/>
</dbReference>
<dbReference type="Proteomes" id="UP001500236">
    <property type="component" value="Unassembled WGS sequence"/>
</dbReference>
<evidence type="ECO:0000256" key="1">
    <source>
        <dbReference type="ARBA" id="ARBA00022741"/>
    </source>
</evidence>
<organism evidence="4 5">
    <name type="scientific">Nesterenkonia aethiopica</name>
    <dbReference type="NCBI Taxonomy" id="269144"/>
    <lineage>
        <taxon>Bacteria</taxon>
        <taxon>Bacillati</taxon>
        <taxon>Actinomycetota</taxon>
        <taxon>Actinomycetes</taxon>
        <taxon>Micrococcales</taxon>
        <taxon>Micrococcaceae</taxon>
        <taxon>Nesterenkonia</taxon>
    </lineage>
</organism>
<evidence type="ECO:0000313" key="5">
    <source>
        <dbReference type="Proteomes" id="UP001500236"/>
    </source>
</evidence>
<proteinExistence type="predicted"/>
<dbReference type="RefSeq" id="WP_344684232.1">
    <property type="nucleotide sequence ID" value="NZ_BAAAVT010000016.1"/>
</dbReference>
<dbReference type="SMART" id="SM00382">
    <property type="entry name" value="AAA"/>
    <property type="match status" value="1"/>
</dbReference>
<dbReference type="InterPro" id="IPR027417">
    <property type="entry name" value="P-loop_NTPase"/>
</dbReference>